<proteinExistence type="predicted"/>
<evidence type="ECO:0000313" key="1">
    <source>
        <dbReference type="EMBL" id="PPJ25637.1"/>
    </source>
</evidence>
<sequence>MDQYRAVVIRESLAGGELPAGLVTSEGREYPHLLDEATPIHIIEFTVAAVTALQVAVQLSESLLPQKYYAHLVRDGDMLIAFPNTVVRLHRNDAAGERNAQAIGRVFAIPDEQMRFLEMFAVDHPDAPALAAE</sequence>
<dbReference type="Proteomes" id="UP000238356">
    <property type="component" value="Unassembled WGS sequence"/>
</dbReference>
<dbReference type="RefSeq" id="WP_063002563.1">
    <property type="nucleotide sequence ID" value="NZ_PSZD01000015.1"/>
</dbReference>
<evidence type="ECO:0000313" key="2">
    <source>
        <dbReference type="Proteomes" id="UP000238356"/>
    </source>
</evidence>
<organism evidence="1 2">
    <name type="scientific">Nocardia nova</name>
    <dbReference type="NCBI Taxonomy" id="37330"/>
    <lineage>
        <taxon>Bacteria</taxon>
        <taxon>Bacillati</taxon>
        <taxon>Actinomycetota</taxon>
        <taxon>Actinomycetes</taxon>
        <taxon>Mycobacteriales</taxon>
        <taxon>Nocardiaceae</taxon>
        <taxon>Nocardia</taxon>
    </lineage>
</organism>
<accession>A0A2S6A254</accession>
<dbReference type="AlphaFoldDB" id="A0A2S6A254"/>
<protein>
    <submittedName>
        <fullName evidence="1">Uncharacterized protein</fullName>
    </submittedName>
</protein>
<reference evidence="1 2" key="1">
    <citation type="submission" date="2018-02" db="EMBL/GenBank/DDBJ databases">
        <title>8 Nocardia nova and 1 Nocardia cyriacigeorgica strain used for evolution to TMP-SMX.</title>
        <authorList>
            <person name="Mehta H."/>
            <person name="Weng J."/>
            <person name="Shamoo Y."/>
        </authorList>
    </citation>
    <scope>NUCLEOTIDE SEQUENCE [LARGE SCALE GENOMIC DNA]</scope>
    <source>
        <strain evidence="1 2">BAA2227</strain>
    </source>
</reference>
<gene>
    <name evidence="1" type="ORF">C5F51_22695</name>
</gene>
<name>A0A2S6A254_9NOCA</name>
<dbReference type="EMBL" id="PSZD01000015">
    <property type="protein sequence ID" value="PPJ25637.1"/>
    <property type="molecule type" value="Genomic_DNA"/>
</dbReference>
<keyword evidence="2" id="KW-1185">Reference proteome</keyword>
<comment type="caution">
    <text evidence="1">The sequence shown here is derived from an EMBL/GenBank/DDBJ whole genome shotgun (WGS) entry which is preliminary data.</text>
</comment>